<evidence type="ECO:0000256" key="2">
    <source>
        <dbReference type="ARBA" id="ARBA00007599"/>
    </source>
</evidence>
<evidence type="ECO:0000256" key="6">
    <source>
        <dbReference type="ARBA" id="ARBA00022723"/>
    </source>
</evidence>
<dbReference type="SUPFAM" id="SSF52540">
    <property type="entry name" value="P-loop containing nucleoside triphosphate hydrolases"/>
    <property type="match status" value="1"/>
</dbReference>
<keyword evidence="9" id="KW-0460">Magnesium</keyword>
<protein>
    <recommendedName>
        <fullName evidence="3">tRNA threonylcarbamoyladenosine biosynthesis protein TsaE</fullName>
    </recommendedName>
    <alternativeName>
        <fullName evidence="10">t(6)A37 threonylcarbamoyladenosine biosynthesis protein TsaE</fullName>
    </alternativeName>
</protein>
<comment type="subcellular location">
    <subcellularLocation>
        <location evidence="1">Cytoplasm</location>
    </subcellularLocation>
</comment>
<name>A0ABW1YES8_9DEIO</name>
<keyword evidence="7" id="KW-0547">Nucleotide-binding</keyword>
<evidence type="ECO:0000313" key="11">
    <source>
        <dbReference type="EMBL" id="MFC6591938.1"/>
    </source>
</evidence>
<evidence type="ECO:0000256" key="1">
    <source>
        <dbReference type="ARBA" id="ARBA00004496"/>
    </source>
</evidence>
<dbReference type="InterPro" id="IPR003442">
    <property type="entry name" value="T6A_TsaE"/>
</dbReference>
<keyword evidence="4" id="KW-0963">Cytoplasm</keyword>
<comment type="caution">
    <text evidence="11">The sequence shown here is derived from an EMBL/GenBank/DDBJ whole genome shotgun (WGS) entry which is preliminary data.</text>
</comment>
<evidence type="ECO:0000313" key="12">
    <source>
        <dbReference type="Proteomes" id="UP001596297"/>
    </source>
</evidence>
<evidence type="ECO:0000256" key="10">
    <source>
        <dbReference type="ARBA" id="ARBA00032441"/>
    </source>
</evidence>
<evidence type="ECO:0000256" key="9">
    <source>
        <dbReference type="ARBA" id="ARBA00022842"/>
    </source>
</evidence>
<evidence type="ECO:0000256" key="8">
    <source>
        <dbReference type="ARBA" id="ARBA00022840"/>
    </source>
</evidence>
<dbReference type="RefSeq" id="WP_380082954.1">
    <property type="nucleotide sequence ID" value="NZ_JBHSWD010000001.1"/>
</dbReference>
<keyword evidence="6" id="KW-0479">Metal-binding</keyword>
<dbReference type="InterPro" id="IPR027417">
    <property type="entry name" value="P-loop_NTPase"/>
</dbReference>
<dbReference type="EMBL" id="JBHSWD010000001">
    <property type="protein sequence ID" value="MFC6591938.1"/>
    <property type="molecule type" value="Genomic_DNA"/>
</dbReference>
<evidence type="ECO:0000256" key="5">
    <source>
        <dbReference type="ARBA" id="ARBA00022694"/>
    </source>
</evidence>
<sequence length="147" mass="16283">MTELLPWLPVGTRLTLRGLPEQRALGARLATELPSGTVLFLEGELGAGKTSLTQGLITALGFDGTVSSPTYALMQPYPLPEGQALHIDAYRVQHPAELYEMGLDELIEVSRLTIIEWGEALYEDYPGPILRLSHQVDSETRLLERLR</sequence>
<keyword evidence="5" id="KW-0819">tRNA processing</keyword>
<evidence type="ECO:0000256" key="4">
    <source>
        <dbReference type="ARBA" id="ARBA00022490"/>
    </source>
</evidence>
<accession>A0ABW1YES8</accession>
<dbReference type="PANTHER" id="PTHR33540">
    <property type="entry name" value="TRNA THREONYLCARBAMOYLADENOSINE BIOSYNTHESIS PROTEIN TSAE"/>
    <property type="match status" value="1"/>
</dbReference>
<dbReference type="NCBIfam" id="TIGR00150">
    <property type="entry name" value="T6A_YjeE"/>
    <property type="match status" value="1"/>
</dbReference>
<evidence type="ECO:0000256" key="7">
    <source>
        <dbReference type="ARBA" id="ARBA00022741"/>
    </source>
</evidence>
<dbReference type="Proteomes" id="UP001596297">
    <property type="component" value="Unassembled WGS sequence"/>
</dbReference>
<reference evidence="12" key="1">
    <citation type="journal article" date="2019" name="Int. J. Syst. Evol. Microbiol.">
        <title>The Global Catalogue of Microorganisms (GCM) 10K type strain sequencing project: providing services to taxonomists for standard genome sequencing and annotation.</title>
        <authorList>
            <consortium name="The Broad Institute Genomics Platform"/>
            <consortium name="The Broad Institute Genome Sequencing Center for Infectious Disease"/>
            <person name="Wu L."/>
            <person name="Ma J."/>
        </authorList>
    </citation>
    <scope>NUCLEOTIDE SEQUENCE [LARGE SCALE GENOMIC DNA]</scope>
    <source>
        <strain evidence="12">CGMCC 1.15772</strain>
    </source>
</reference>
<evidence type="ECO:0000256" key="3">
    <source>
        <dbReference type="ARBA" id="ARBA00019010"/>
    </source>
</evidence>
<dbReference type="Gene3D" id="3.40.50.300">
    <property type="entry name" value="P-loop containing nucleotide triphosphate hydrolases"/>
    <property type="match status" value="1"/>
</dbReference>
<keyword evidence="8" id="KW-0067">ATP-binding</keyword>
<comment type="similarity">
    <text evidence="2">Belongs to the TsaE family.</text>
</comment>
<organism evidence="11 12">
    <name type="scientific">Deinococcus lacus</name>
    <dbReference type="NCBI Taxonomy" id="392561"/>
    <lineage>
        <taxon>Bacteria</taxon>
        <taxon>Thermotogati</taxon>
        <taxon>Deinococcota</taxon>
        <taxon>Deinococci</taxon>
        <taxon>Deinococcales</taxon>
        <taxon>Deinococcaceae</taxon>
        <taxon>Deinococcus</taxon>
    </lineage>
</organism>
<dbReference type="PANTHER" id="PTHR33540:SF2">
    <property type="entry name" value="TRNA THREONYLCARBAMOYLADENOSINE BIOSYNTHESIS PROTEIN TSAE"/>
    <property type="match status" value="1"/>
</dbReference>
<gene>
    <name evidence="11" type="primary">tsaE</name>
    <name evidence="11" type="ORF">ACFP81_07910</name>
</gene>
<proteinExistence type="inferred from homology"/>
<dbReference type="Pfam" id="PF02367">
    <property type="entry name" value="TsaE"/>
    <property type="match status" value="1"/>
</dbReference>
<keyword evidence="12" id="KW-1185">Reference proteome</keyword>